<name>A0A3E5DZQ7_9FIRM</name>
<keyword evidence="1" id="KW-0472">Membrane</keyword>
<feature type="transmembrane region" description="Helical" evidence="1">
    <location>
        <begin position="12"/>
        <end position="30"/>
    </location>
</feature>
<keyword evidence="1" id="KW-0812">Transmembrane</keyword>
<dbReference type="Proteomes" id="UP000261105">
    <property type="component" value="Unassembled WGS sequence"/>
</dbReference>
<dbReference type="EMBL" id="QSUZ01000078">
    <property type="protein sequence ID" value="RGN82013.1"/>
    <property type="molecule type" value="Genomic_DNA"/>
</dbReference>
<proteinExistence type="predicted"/>
<protein>
    <submittedName>
        <fullName evidence="2">FUSC family protein</fullName>
    </submittedName>
</protein>
<organism evidence="2 3">
    <name type="scientific">Blautia obeum</name>
    <dbReference type="NCBI Taxonomy" id="40520"/>
    <lineage>
        <taxon>Bacteria</taxon>
        <taxon>Bacillati</taxon>
        <taxon>Bacillota</taxon>
        <taxon>Clostridia</taxon>
        <taxon>Lachnospirales</taxon>
        <taxon>Lachnospiraceae</taxon>
        <taxon>Blautia</taxon>
    </lineage>
</organism>
<evidence type="ECO:0000313" key="3">
    <source>
        <dbReference type="Proteomes" id="UP000261105"/>
    </source>
</evidence>
<evidence type="ECO:0000256" key="1">
    <source>
        <dbReference type="SAM" id="Phobius"/>
    </source>
</evidence>
<accession>A0A3E5DZQ7</accession>
<reference evidence="2 3" key="1">
    <citation type="submission" date="2018-08" db="EMBL/GenBank/DDBJ databases">
        <title>A genome reference for cultivated species of the human gut microbiota.</title>
        <authorList>
            <person name="Zou Y."/>
            <person name="Xue W."/>
            <person name="Luo G."/>
        </authorList>
    </citation>
    <scope>NUCLEOTIDE SEQUENCE [LARGE SCALE GENOMIC DNA]</scope>
    <source>
        <strain evidence="2 3">OM03-6</strain>
    </source>
</reference>
<evidence type="ECO:0000313" key="2">
    <source>
        <dbReference type="EMBL" id="RGN82013.1"/>
    </source>
</evidence>
<gene>
    <name evidence="2" type="ORF">DXB38_17195</name>
</gene>
<comment type="caution">
    <text evidence="2">The sequence shown here is derived from an EMBL/GenBank/DDBJ whole genome shotgun (WGS) entry which is preliminary data.</text>
</comment>
<feature type="non-terminal residue" evidence="2">
    <location>
        <position position="1"/>
    </location>
</feature>
<keyword evidence="1" id="KW-1133">Transmembrane helix</keyword>
<dbReference type="AlphaFoldDB" id="A0A3E5DZQ7"/>
<sequence length="43" mass="4893">LQGAVSLRVIQNVFGVVFALAFCVIFYWFMSKKKESEVTVHAE</sequence>